<dbReference type="EMBL" id="MLFT02000011">
    <property type="protein sequence ID" value="PHT35103.1"/>
    <property type="molecule type" value="Genomic_DNA"/>
</dbReference>
<sequence length="430" mass="49798">MEQLIDRLKSKEASEKNLTVLLIVGMGGMGKTTLAQAAYNDEKVQSHFKLKAWICVSETYDAFRISKGLLQAFKSFDLKDDKNLDQLQVKLKESLKGERFLIVLDDMWNENYNQWKDLWNIFVQGGIGSKIIVTTRNERVALMMRAEQISMDTLSIDDSWSLLERHAFENMDPREHPELEEVAKKIAAKCKGLPLALKTLANYPFRKEQVIHLWIANGLVVPQGEERIQDLGDQFFNQLRSRSLFDRVRNPSHGNTEEFLMHDLVNDLAQISSSKLCVRLEECQGSHSRHLSYSMGIGGDFEKLTPLNKFEQLRTLLPIFKDFYRPNLSKRVLHNIIPRLTSLRALSLSHYRIKELPDALFIKLKLLRFLDLSWTKITKLPDSICALYNLETLLLSYCDDLEELPPQMENLTNLRHLEKKNNHVEKLSLK</sequence>
<dbReference type="Pfam" id="PF00931">
    <property type="entry name" value="NB-ARC"/>
    <property type="match status" value="1"/>
</dbReference>
<feature type="domain" description="Disease resistance R13L4/SHOC-2-like LRR" evidence="9">
    <location>
        <begin position="299"/>
        <end position="421"/>
    </location>
</feature>
<reference evidence="11" key="2">
    <citation type="journal article" date="2017" name="J. Anim. Genet.">
        <title>Multiple reference genome sequences of hot pepper reveal the massive evolution of plant disease resistance genes by retroduplication.</title>
        <authorList>
            <person name="Kim S."/>
            <person name="Park J."/>
            <person name="Yeom S.-I."/>
            <person name="Kim Y.-M."/>
            <person name="Seo E."/>
            <person name="Kim K.-T."/>
            <person name="Kim M.-S."/>
            <person name="Lee J.M."/>
            <person name="Cheong K."/>
            <person name="Shin H.-S."/>
            <person name="Kim S.-B."/>
            <person name="Han K."/>
            <person name="Lee J."/>
            <person name="Park M."/>
            <person name="Lee H.-A."/>
            <person name="Lee H.-Y."/>
            <person name="Lee Y."/>
            <person name="Oh S."/>
            <person name="Lee J.H."/>
            <person name="Choi E."/>
            <person name="Choi E."/>
            <person name="Lee S.E."/>
            <person name="Jeon J."/>
            <person name="Kim H."/>
            <person name="Choi G."/>
            <person name="Song H."/>
            <person name="Lee J."/>
            <person name="Lee S.-C."/>
            <person name="Kwon J.-K."/>
            <person name="Lee H.-Y."/>
            <person name="Koo N."/>
            <person name="Hong Y."/>
            <person name="Kim R.W."/>
            <person name="Kang W.-H."/>
            <person name="Huh J.H."/>
            <person name="Kang B.-C."/>
            <person name="Yang T.-J."/>
            <person name="Lee Y.-H."/>
            <person name="Bennetzen J.L."/>
            <person name="Choi D."/>
        </authorList>
    </citation>
    <scope>NUCLEOTIDE SEQUENCE [LARGE SCALE GENOMIC DNA]</scope>
    <source>
        <strain evidence="11">cv. PBC81</strain>
    </source>
</reference>
<dbReference type="SUPFAM" id="SSF52540">
    <property type="entry name" value="P-loop containing nucleoside triphosphate hydrolases"/>
    <property type="match status" value="1"/>
</dbReference>
<feature type="domain" description="NB-ARC" evidence="7">
    <location>
        <begin position="2"/>
        <end position="170"/>
    </location>
</feature>
<evidence type="ECO:0000256" key="5">
    <source>
        <dbReference type="ARBA" id="ARBA00022821"/>
    </source>
</evidence>
<evidence type="ECO:0000259" key="7">
    <source>
        <dbReference type="Pfam" id="PF00931"/>
    </source>
</evidence>
<dbReference type="InterPro" id="IPR027417">
    <property type="entry name" value="P-loop_NTPase"/>
</dbReference>
<dbReference type="InterPro" id="IPR003591">
    <property type="entry name" value="Leu-rich_rpt_typical-subtyp"/>
</dbReference>
<keyword evidence="11" id="KW-1185">Reference proteome</keyword>
<comment type="caution">
    <text evidence="10">The sequence shown here is derived from an EMBL/GenBank/DDBJ whole genome shotgun (WGS) entry which is preliminary data.</text>
</comment>
<dbReference type="PANTHER" id="PTHR36766:SF51">
    <property type="entry name" value="DISEASE RESISTANCE RPP13-LIKE PROTEIN 1"/>
    <property type="match status" value="1"/>
</dbReference>
<evidence type="ECO:0000256" key="6">
    <source>
        <dbReference type="ARBA" id="ARBA00022840"/>
    </source>
</evidence>
<accession>A0A2G2VQ74</accession>
<protein>
    <submittedName>
        <fullName evidence="10">Uncharacterized protein</fullName>
    </submittedName>
</protein>
<evidence type="ECO:0000313" key="11">
    <source>
        <dbReference type="Proteomes" id="UP000224567"/>
    </source>
</evidence>
<dbReference type="OrthoDB" id="37484at2759"/>
<dbReference type="PANTHER" id="PTHR36766">
    <property type="entry name" value="PLANT BROAD-SPECTRUM MILDEW RESISTANCE PROTEIN RPW8"/>
    <property type="match status" value="1"/>
</dbReference>
<name>A0A2G2VQ74_CAPBA</name>
<dbReference type="InterPro" id="IPR042197">
    <property type="entry name" value="Apaf_helical"/>
</dbReference>
<dbReference type="InterPro" id="IPR055414">
    <property type="entry name" value="LRR_R13L4/SHOC2-like"/>
</dbReference>
<keyword evidence="4" id="KW-0547">Nucleotide-binding</keyword>
<dbReference type="Gene3D" id="3.40.50.300">
    <property type="entry name" value="P-loop containing nucleotide triphosphate hydrolases"/>
    <property type="match status" value="1"/>
</dbReference>
<proteinExistence type="inferred from homology"/>
<keyword evidence="6" id="KW-0067">ATP-binding</keyword>
<dbReference type="Gene3D" id="1.10.8.430">
    <property type="entry name" value="Helical domain of apoptotic protease-activating factors"/>
    <property type="match status" value="1"/>
</dbReference>
<evidence type="ECO:0000256" key="3">
    <source>
        <dbReference type="ARBA" id="ARBA00022737"/>
    </source>
</evidence>
<feature type="domain" description="Disease resistance protein winged helix" evidence="8">
    <location>
        <begin position="202"/>
        <end position="269"/>
    </location>
</feature>
<evidence type="ECO:0000313" key="10">
    <source>
        <dbReference type="EMBL" id="PHT35103.1"/>
    </source>
</evidence>
<dbReference type="SMART" id="SM00369">
    <property type="entry name" value="LRR_TYP"/>
    <property type="match status" value="2"/>
</dbReference>
<organism evidence="10 11">
    <name type="scientific">Capsicum baccatum</name>
    <name type="common">Peruvian pepper</name>
    <dbReference type="NCBI Taxonomy" id="33114"/>
    <lineage>
        <taxon>Eukaryota</taxon>
        <taxon>Viridiplantae</taxon>
        <taxon>Streptophyta</taxon>
        <taxon>Embryophyta</taxon>
        <taxon>Tracheophyta</taxon>
        <taxon>Spermatophyta</taxon>
        <taxon>Magnoliopsida</taxon>
        <taxon>eudicotyledons</taxon>
        <taxon>Gunneridae</taxon>
        <taxon>Pentapetalae</taxon>
        <taxon>asterids</taxon>
        <taxon>lamiids</taxon>
        <taxon>Solanales</taxon>
        <taxon>Solanaceae</taxon>
        <taxon>Solanoideae</taxon>
        <taxon>Capsiceae</taxon>
        <taxon>Capsicum</taxon>
    </lineage>
</organism>
<keyword evidence="3" id="KW-0677">Repeat</keyword>
<dbReference type="GO" id="GO:0043531">
    <property type="term" value="F:ADP binding"/>
    <property type="evidence" value="ECO:0007669"/>
    <property type="project" value="InterPro"/>
</dbReference>
<evidence type="ECO:0000256" key="2">
    <source>
        <dbReference type="ARBA" id="ARBA00022614"/>
    </source>
</evidence>
<dbReference type="InterPro" id="IPR032675">
    <property type="entry name" value="LRR_dom_sf"/>
</dbReference>
<dbReference type="Gene3D" id="3.80.10.10">
    <property type="entry name" value="Ribonuclease Inhibitor"/>
    <property type="match status" value="1"/>
</dbReference>
<dbReference type="SUPFAM" id="SSF52058">
    <property type="entry name" value="L domain-like"/>
    <property type="match status" value="1"/>
</dbReference>
<keyword evidence="5" id="KW-0611">Plant defense</keyword>
<evidence type="ECO:0000259" key="8">
    <source>
        <dbReference type="Pfam" id="PF23559"/>
    </source>
</evidence>
<gene>
    <name evidence="10" type="ORF">CQW23_26903</name>
</gene>
<dbReference type="InterPro" id="IPR058922">
    <property type="entry name" value="WHD_DRP"/>
</dbReference>
<dbReference type="InterPro" id="IPR002182">
    <property type="entry name" value="NB-ARC"/>
</dbReference>
<dbReference type="PRINTS" id="PR00364">
    <property type="entry name" value="DISEASERSIST"/>
</dbReference>
<evidence type="ECO:0000256" key="4">
    <source>
        <dbReference type="ARBA" id="ARBA00022741"/>
    </source>
</evidence>
<keyword evidence="2" id="KW-0433">Leucine-rich repeat</keyword>
<dbReference type="GO" id="GO:0006952">
    <property type="term" value="P:defense response"/>
    <property type="evidence" value="ECO:0007669"/>
    <property type="project" value="UniProtKB-KW"/>
</dbReference>
<reference evidence="10 11" key="1">
    <citation type="journal article" date="2017" name="Genome Biol.">
        <title>New reference genome sequences of hot pepper reveal the massive evolution of plant disease-resistance genes by retroduplication.</title>
        <authorList>
            <person name="Kim S."/>
            <person name="Park J."/>
            <person name="Yeom S.I."/>
            <person name="Kim Y.M."/>
            <person name="Seo E."/>
            <person name="Kim K.T."/>
            <person name="Kim M.S."/>
            <person name="Lee J.M."/>
            <person name="Cheong K."/>
            <person name="Shin H.S."/>
            <person name="Kim S.B."/>
            <person name="Han K."/>
            <person name="Lee J."/>
            <person name="Park M."/>
            <person name="Lee H.A."/>
            <person name="Lee H.Y."/>
            <person name="Lee Y."/>
            <person name="Oh S."/>
            <person name="Lee J.H."/>
            <person name="Choi E."/>
            <person name="Choi E."/>
            <person name="Lee S.E."/>
            <person name="Jeon J."/>
            <person name="Kim H."/>
            <person name="Choi G."/>
            <person name="Song H."/>
            <person name="Lee J."/>
            <person name="Lee S.C."/>
            <person name="Kwon J.K."/>
            <person name="Lee H.Y."/>
            <person name="Koo N."/>
            <person name="Hong Y."/>
            <person name="Kim R.W."/>
            <person name="Kang W.H."/>
            <person name="Huh J.H."/>
            <person name="Kang B.C."/>
            <person name="Yang T.J."/>
            <person name="Lee Y.H."/>
            <person name="Bennetzen J.L."/>
            <person name="Choi D."/>
        </authorList>
    </citation>
    <scope>NUCLEOTIDE SEQUENCE [LARGE SCALE GENOMIC DNA]</scope>
    <source>
        <strain evidence="11">cv. PBC81</strain>
    </source>
</reference>
<dbReference type="AlphaFoldDB" id="A0A2G2VQ74"/>
<evidence type="ECO:0000259" key="9">
    <source>
        <dbReference type="Pfam" id="PF23598"/>
    </source>
</evidence>
<comment type="similarity">
    <text evidence="1">Belongs to the disease resistance NB-LRR family.</text>
</comment>
<dbReference type="Proteomes" id="UP000224567">
    <property type="component" value="Unassembled WGS sequence"/>
</dbReference>
<evidence type="ECO:0000256" key="1">
    <source>
        <dbReference type="ARBA" id="ARBA00008894"/>
    </source>
</evidence>
<dbReference type="Pfam" id="PF23598">
    <property type="entry name" value="LRR_14"/>
    <property type="match status" value="1"/>
</dbReference>
<dbReference type="Pfam" id="PF23559">
    <property type="entry name" value="WHD_DRP"/>
    <property type="match status" value="1"/>
</dbReference>
<dbReference type="GO" id="GO:0005524">
    <property type="term" value="F:ATP binding"/>
    <property type="evidence" value="ECO:0007669"/>
    <property type="project" value="UniProtKB-KW"/>
</dbReference>
<dbReference type="FunFam" id="3.40.50.300:FF:001091">
    <property type="entry name" value="Probable disease resistance protein At1g61300"/>
    <property type="match status" value="1"/>
</dbReference>